<feature type="transmembrane region" description="Helical" evidence="6">
    <location>
        <begin position="199"/>
        <end position="223"/>
    </location>
</feature>
<keyword evidence="6" id="KW-0472">Membrane</keyword>
<keyword evidence="8" id="KW-1185">Reference proteome</keyword>
<evidence type="ECO:0000256" key="2">
    <source>
        <dbReference type="ARBA" id="ARBA00012438"/>
    </source>
</evidence>
<dbReference type="PANTHER" id="PTHR24421:SF10">
    <property type="entry name" value="NITRATE_NITRITE SENSOR PROTEIN NARQ"/>
    <property type="match status" value="1"/>
</dbReference>
<dbReference type="InterPro" id="IPR036890">
    <property type="entry name" value="HATPase_C_sf"/>
</dbReference>
<keyword evidence="5" id="KW-0902">Two-component regulatory system</keyword>
<evidence type="ECO:0000256" key="1">
    <source>
        <dbReference type="ARBA" id="ARBA00000085"/>
    </source>
</evidence>
<sequence>MNKLLFGILLFVLPFNEMDFDNSVKYQFYRLDKNFIYGIDEIINLKDSLYWKKSKKQINHNGYDIPVWYKLEIYSEWEGTACLYFDNVLFNKLNLFEITDKSNKIKSYFLHLNENTKYEISKGSNNVLTLEKGENKTLFIQVFSKGFPSSSIFDFLPKESVDYQEQKEFSFRIFSRIIILSFLALAILLSFITRYKIIYYFIINLLFSFLLVEIELGYILSYFDISSEILIRVFQFTCLQFFITSYIIFFYKVVENENPLPNNLLLSSVISLIFFSVAMCVLCSNIFNQTTTFIFLVMLGLSYILNLGMVLFLNYKALSKKTEIGKIVFFINIMNILLIGFQLFSIFEITSSPFSQRSLYYLLAITNTISCFLALLFYTIKIYNKRSKLEIEQKQLMQAYSNAILSGQEKERIRIGRELHDFVGGNLSLINKVNNLSKVEVKDILKRTAKDVEELKMGLLSVQKNEVSNETLFLNLFENFHSDEMNCFVNFEGKGFDDISSKQINHIYRITQELLHNAKKHSQASLIIIGYVTDSEKNKLYIHYSDNGIGFKDNKSSDGVGIKNIKYRTKEIGGQLSINSTSGGTSIILSDILIKKTK</sequence>
<dbReference type="Gene3D" id="1.20.5.1930">
    <property type="match status" value="1"/>
</dbReference>
<feature type="transmembrane region" description="Helical" evidence="6">
    <location>
        <begin position="229"/>
        <end position="251"/>
    </location>
</feature>
<feature type="transmembrane region" description="Helical" evidence="6">
    <location>
        <begin position="327"/>
        <end position="347"/>
    </location>
</feature>
<dbReference type="SUPFAM" id="SSF55874">
    <property type="entry name" value="ATPase domain of HSP90 chaperone/DNA topoisomerase II/histidine kinase"/>
    <property type="match status" value="1"/>
</dbReference>
<organism evidence="7 8">
    <name type="scientific">Flammeovirga yaeyamensis</name>
    <dbReference type="NCBI Taxonomy" id="367791"/>
    <lineage>
        <taxon>Bacteria</taxon>
        <taxon>Pseudomonadati</taxon>
        <taxon>Bacteroidota</taxon>
        <taxon>Cytophagia</taxon>
        <taxon>Cytophagales</taxon>
        <taxon>Flammeovirgaceae</taxon>
        <taxon>Flammeovirga</taxon>
    </lineage>
</organism>
<feature type="transmembrane region" description="Helical" evidence="6">
    <location>
        <begin position="359"/>
        <end position="380"/>
    </location>
</feature>
<dbReference type="CDD" id="cd16917">
    <property type="entry name" value="HATPase_UhpB-NarQ-NarX-like"/>
    <property type="match status" value="1"/>
</dbReference>
<feature type="transmembrane region" description="Helical" evidence="6">
    <location>
        <begin position="263"/>
        <end position="287"/>
    </location>
</feature>
<dbReference type="Proteomes" id="UP000678679">
    <property type="component" value="Chromosome 2"/>
</dbReference>
<evidence type="ECO:0000256" key="4">
    <source>
        <dbReference type="ARBA" id="ARBA00022777"/>
    </source>
</evidence>
<name>A0AAX1NAQ0_9BACT</name>
<dbReference type="PANTHER" id="PTHR24421">
    <property type="entry name" value="NITRATE/NITRITE SENSOR PROTEIN NARX-RELATED"/>
    <property type="match status" value="1"/>
</dbReference>
<comment type="catalytic activity">
    <reaction evidence="1">
        <text>ATP + protein L-histidine = ADP + protein N-phospho-L-histidine.</text>
        <dbReference type="EC" id="2.7.13.3"/>
    </reaction>
</comment>
<evidence type="ECO:0000313" key="8">
    <source>
        <dbReference type="Proteomes" id="UP000678679"/>
    </source>
</evidence>
<accession>A0AAX1NAQ0</accession>
<reference evidence="7 8" key="1">
    <citation type="submission" date="2021-05" db="EMBL/GenBank/DDBJ databases">
        <title>Comparative genomic studies on the polysaccharide-degrading batcterial strains of the Flammeovirga genus.</title>
        <authorList>
            <person name="Zewei F."/>
            <person name="Zheng Z."/>
            <person name="Yu L."/>
            <person name="Ruyue G."/>
            <person name="Yanhong M."/>
            <person name="Yuanyuan C."/>
            <person name="Jingyan G."/>
            <person name="Wenjun H."/>
        </authorList>
    </citation>
    <scope>NUCLEOTIDE SEQUENCE [LARGE SCALE GENOMIC DNA]</scope>
    <source>
        <strain evidence="7 8">NBRC:100898</strain>
    </source>
</reference>
<evidence type="ECO:0000256" key="3">
    <source>
        <dbReference type="ARBA" id="ARBA00022679"/>
    </source>
</evidence>
<dbReference type="GO" id="GO:0004673">
    <property type="term" value="F:protein histidine kinase activity"/>
    <property type="evidence" value="ECO:0007669"/>
    <property type="project" value="UniProtKB-EC"/>
</dbReference>
<keyword evidence="3" id="KW-0808">Transferase</keyword>
<gene>
    <name evidence="7" type="ORF">KMW28_27425</name>
</gene>
<proteinExistence type="predicted"/>
<evidence type="ECO:0000313" key="7">
    <source>
        <dbReference type="EMBL" id="QWG04633.1"/>
    </source>
</evidence>
<feature type="transmembrane region" description="Helical" evidence="6">
    <location>
        <begin position="293"/>
        <end position="315"/>
    </location>
</feature>
<feature type="transmembrane region" description="Helical" evidence="6">
    <location>
        <begin position="173"/>
        <end position="192"/>
    </location>
</feature>
<keyword evidence="4" id="KW-0418">Kinase</keyword>
<dbReference type="GO" id="GO:0000160">
    <property type="term" value="P:phosphorelay signal transduction system"/>
    <property type="evidence" value="ECO:0007669"/>
    <property type="project" value="UniProtKB-KW"/>
</dbReference>
<dbReference type="InterPro" id="IPR050482">
    <property type="entry name" value="Sensor_HK_TwoCompSys"/>
</dbReference>
<dbReference type="Gene3D" id="3.30.565.10">
    <property type="entry name" value="Histidine kinase-like ATPase, C-terminal domain"/>
    <property type="match status" value="1"/>
</dbReference>
<evidence type="ECO:0000256" key="6">
    <source>
        <dbReference type="SAM" id="Phobius"/>
    </source>
</evidence>
<keyword evidence="6" id="KW-0812">Transmembrane</keyword>
<keyword evidence="6" id="KW-1133">Transmembrane helix</keyword>
<dbReference type="RefSeq" id="WP_169665523.1">
    <property type="nucleotide sequence ID" value="NZ_CP076133.1"/>
</dbReference>
<evidence type="ECO:0000256" key="5">
    <source>
        <dbReference type="ARBA" id="ARBA00023012"/>
    </source>
</evidence>
<dbReference type="AlphaFoldDB" id="A0AAX1NAQ0"/>
<dbReference type="KEGG" id="fya:KMW28_27425"/>
<protein>
    <recommendedName>
        <fullName evidence="2">histidine kinase</fullName>
        <ecNumber evidence="2">2.7.13.3</ecNumber>
    </recommendedName>
</protein>
<dbReference type="EC" id="2.7.13.3" evidence="2"/>
<dbReference type="EMBL" id="CP076133">
    <property type="protein sequence ID" value="QWG04633.1"/>
    <property type="molecule type" value="Genomic_DNA"/>
</dbReference>